<keyword evidence="1" id="KW-0812">Transmembrane</keyword>
<keyword evidence="3" id="KW-1185">Reference proteome</keyword>
<dbReference type="OrthoDB" id="1828876at2"/>
<feature type="transmembrane region" description="Helical" evidence="1">
    <location>
        <begin position="37"/>
        <end position="56"/>
    </location>
</feature>
<protein>
    <submittedName>
        <fullName evidence="2">Uncharacterized protein</fullName>
    </submittedName>
</protein>
<evidence type="ECO:0000256" key="1">
    <source>
        <dbReference type="SAM" id="Phobius"/>
    </source>
</evidence>
<sequence length="142" mass="15790">MKKKILKNALIMGTLWPLAIYLVCAFLDVAFQESKAALAVMAAEAVALFLLPIFMFRAEKKFSDGKPPLWTAPVYLTAYALITVLLYFLLYMGDTSVFFSRDVYLGGIGFAFMLMILTAGFVWAVVFRLAAATVRALRGKKN</sequence>
<name>W7UDR5_RUMFL</name>
<gene>
    <name evidence="2" type="ORF">RF007C_09950</name>
</gene>
<feature type="transmembrane region" description="Helical" evidence="1">
    <location>
        <begin position="9"/>
        <end position="31"/>
    </location>
</feature>
<proteinExistence type="predicted"/>
<keyword evidence="1" id="KW-0472">Membrane</keyword>
<dbReference type="RefSeq" id="WP_019680253.1">
    <property type="nucleotide sequence ID" value="NZ_ATAX01000026.1"/>
</dbReference>
<evidence type="ECO:0000313" key="3">
    <source>
        <dbReference type="Proteomes" id="UP000019365"/>
    </source>
</evidence>
<feature type="transmembrane region" description="Helical" evidence="1">
    <location>
        <begin position="103"/>
        <end position="131"/>
    </location>
</feature>
<feature type="transmembrane region" description="Helical" evidence="1">
    <location>
        <begin position="68"/>
        <end position="91"/>
    </location>
</feature>
<dbReference type="PATRIC" id="fig|1341157.4.peg.2055"/>
<accession>W7UDR5</accession>
<dbReference type="EMBL" id="ATAX01000026">
    <property type="protein sequence ID" value="EWM53286.1"/>
    <property type="molecule type" value="Genomic_DNA"/>
</dbReference>
<dbReference type="Proteomes" id="UP000019365">
    <property type="component" value="Unassembled WGS sequence"/>
</dbReference>
<organism evidence="2 3">
    <name type="scientific">Ruminococcus flavefaciens 007c</name>
    <dbReference type="NCBI Taxonomy" id="1341157"/>
    <lineage>
        <taxon>Bacteria</taxon>
        <taxon>Bacillati</taxon>
        <taxon>Bacillota</taxon>
        <taxon>Clostridia</taxon>
        <taxon>Eubacteriales</taxon>
        <taxon>Oscillospiraceae</taxon>
        <taxon>Ruminococcus</taxon>
    </lineage>
</organism>
<evidence type="ECO:0000313" key="2">
    <source>
        <dbReference type="EMBL" id="EWM53286.1"/>
    </source>
</evidence>
<keyword evidence="1" id="KW-1133">Transmembrane helix</keyword>
<dbReference type="AlphaFoldDB" id="W7UDR5"/>
<comment type="caution">
    <text evidence="2">The sequence shown here is derived from an EMBL/GenBank/DDBJ whole genome shotgun (WGS) entry which is preliminary data.</text>
</comment>
<reference evidence="2 3" key="1">
    <citation type="journal article" date="2014" name="PLoS ONE">
        <title>Rumen cellulosomics: divergent fiber-degrading strategies revealed by comparative genome-wide analysis of six ruminococcal strains.</title>
        <authorList>
            <person name="Dassa B."/>
            <person name="Borovok I."/>
            <person name="Ruimy-Israeli V."/>
            <person name="Lamed R."/>
            <person name="Flint H.J."/>
            <person name="Duncan S.H."/>
            <person name="Henrissat B."/>
            <person name="Coutinho P."/>
            <person name="Morrison M."/>
            <person name="Mosoni P."/>
            <person name="Yeoman C.J."/>
            <person name="White B.A."/>
            <person name="Bayer E.A."/>
        </authorList>
    </citation>
    <scope>NUCLEOTIDE SEQUENCE [LARGE SCALE GENOMIC DNA]</scope>
    <source>
        <strain evidence="2 3">007c</strain>
    </source>
</reference>